<reference evidence="6 7" key="1">
    <citation type="journal article" date="2021" name="Int. J. Syst. Evol. Microbiol.">
        <title>Steroidobacter gossypii sp. nov., isolated from soil of cotton cropping field.</title>
        <authorList>
            <person name="Huang R."/>
            <person name="Yang S."/>
            <person name="Zhen C."/>
            <person name="Liu W."/>
        </authorList>
    </citation>
    <scope>NUCLEOTIDE SEQUENCE [LARGE SCALE GENOMIC DNA]</scope>
    <source>
        <strain evidence="6 7">S1-65</strain>
    </source>
</reference>
<dbReference type="Proteomes" id="UP000661077">
    <property type="component" value="Unassembled WGS sequence"/>
</dbReference>
<dbReference type="Gene3D" id="1.10.10.60">
    <property type="entry name" value="Homeodomain-like"/>
    <property type="match status" value="2"/>
</dbReference>
<sequence>MATLVRKPSEPTFWHDDTLPFVEARSIDDGRTVRYGKHAHETFSIGVVTNGRCIYLNGKTRQAIGAGTVVLMNPGDAHACNPDGSGPWSYRMLYFDVSWLTAIQQTLGSSCSDGFGPFLATATTDPSLYAGLYRLHDVLTDPQADSLKKHCEAQAFMTTVQQVLSPAPSSPSHRHRGLARAAEFIRDNYMRSIKLEEICAAADLSPSYLIRAFDDKYGMTPHAYVTNCRIEFSRSQLRRGRPIAEVALAAGFSDQAHLQRSFKRLVAATPGQYRS</sequence>
<dbReference type="InterPro" id="IPR014710">
    <property type="entry name" value="RmlC-like_jellyroll"/>
</dbReference>
<dbReference type="RefSeq" id="WP_203168700.1">
    <property type="nucleotide sequence ID" value="NZ_JAEVLS010000004.1"/>
</dbReference>
<dbReference type="SUPFAM" id="SSF51215">
    <property type="entry name" value="Regulatory protein AraC"/>
    <property type="match status" value="1"/>
</dbReference>
<evidence type="ECO:0000256" key="3">
    <source>
        <dbReference type="ARBA" id="ARBA00023159"/>
    </source>
</evidence>
<dbReference type="Gene3D" id="2.60.120.10">
    <property type="entry name" value="Jelly Rolls"/>
    <property type="match status" value="1"/>
</dbReference>
<evidence type="ECO:0000313" key="6">
    <source>
        <dbReference type="EMBL" id="MBM0106580.1"/>
    </source>
</evidence>
<dbReference type="EMBL" id="JAEVLS010000004">
    <property type="protein sequence ID" value="MBM0106580.1"/>
    <property type="molecule type" value="Genomic_DNA"/>
</dbReference>
<comment type="caution">
    <text evidence="6">The sequence shown here is derived from an EMBL/GenBank/DDBJ whole genome shotgun (WGS) entry which is preliminary data.</text>
</comment>
<dbReference type="InterPro" id="IPR050204">
    <property type="entry name" value="AraC_XylS_family_regulators"/>
</dbReference>
<keyword evidence="7" id="KW-1185">Reference proteome</keyword>
<dbReference type="InterPro" id="IPR018060">
    <property type="entry name" value="HTH_AraC"/>
</dbReference>
<dbReference type="InterPro" id="IPR009057">
    <property type="entry name" value="Homeodomain-like_sf"/>
</dbReference>
<dbReference type="SUPFAM" id="SSF46689">
    <property type="entry name" value="Homeodomain-like"/>
    <property type="match status" value="2"/>
</dbReference>
<dbReference type="PANTHER" id="PTHR46796:SF2">
    <property type="entry name" value="TRANSCRIPTIONAL REGULATORY PROTEIN"/>
    <property type="match status" value="1"/>
</dbReference>
<feature type="domain" description="HTH araC/xylS-type" evidence="5">
    <location>
        <begin position="179"/>
        <end position="275"/>
    </location>
</feature>
<evidence type="ECO:0000259" key="5">
    <source>
        <dbReference type="PROSITE" id="PS01124"/>
    </source>
</evidence>
<dbReference type="PROSITE" id="PS00041">
    <property type="entry name" value="HTH_ARAC_FAMILY_1"/>
    <property type="match status" value="1"/>
</dbReference>
<evidence type="ECO:0000256" key="1">
    <source>
        <dbReference type="ARBA" id="ARBA00023015"/>
    </source>
</evidence>
<keyword evidence="3" id="KW-0010">Activator</keyword>
<dbReference type="InterPro" id="IPR018062">
    <property type="entry name" value="HTH_AraC-typ_CS"/>
</dbReference>
<evidence type="ECO:0000256" key="4">
    <source>
        <dbReference type="ARBA" id="ARBA00023163"/>
    </source>
</evidence>
<dbReference type="PANTHER" id="PTHR46796">
    <property type="entry name" value="HTH-TYPE TRANSCRIPTIONAL ACTIVATOR RHAS-RELATED"/>
    <property type="match status" value="1"/>
</dbReference>
<organism evidence="6 7">
    <name type="scientific">Steroidobacter gossypii</name>
    <dbReference type="NCBI Taxonomy" id="2805490"/>
    <lineage>
        <taxon>Bacteria</taxon>
        <taxon>Pseudomonadati</taxon>
        <taxon>Pseudomonadota</taxon>
        <taxon>Gammaproteobacteria</taxon>
        <taxon>Steroidobacterales</taxon>
        <taxon>Steroidobacteraceae</taxon>
        <taxon>Steroidobacter</taxon>
    </lineage>
</organism>
<evidence type="ECO:0000313" key="7">
    <source>
        <dbReference type="Proteomes" id="UP000661077"/>
    </source>
</evidence>
<proteinExistence type="predicted"/>
<evidence type="ECO:0000256" key="2">
    <source>
        <dbReference type="ARBA" id="ARBA00023125"/>
    </source>
</evidence>
<dbReference type="SMART" id="SM00342">
    <property type="entry name" value="HTH_ARAC"/>
    <property type="match status" value="1"/>
</dbReference>
<dbReference type="InterPro" id="IPR037923">
    <property type="entry name" value="HTH-like"/>
</dbReference>
<keyword evidence="1" id="KW-0805">Transcription regulation</keyword>
<keyword evidence="2" id="KW-0238">DNA-binding</keyword>
<dbReference type="InterPro" id="IPR003313">
    <property type="entry name" value="AraC-bd"/>
</dbReference>
<dbReference type="Pfam" id="PF02311">
    <property type="entry name" value="AraC_binding"/>
    <property type="match status" value="1"/>
</dbReference>
<dbReference type="PROSITE" id="PS01124">
    <property type="entry name" value="HTH_ARAC_FAMILY_2"/>
    <property type="match status" value="1"/>
</dbReference>
<name>A0ABS1X029_9GAMM</name>
<dbReference type="Pfam" id="PF12833">
    <property type="entry name" value="HTH_18"/>
    <property type="match status" value="1"/>
</dbReference>
<keyword evidence="4" id="KW-0804">Transcription</keyword>
<gene>
    <name evidence="6" type="ORF">JM946_17765</name>
</gene>
<protein>
    <submittedName>
        <fullName evidence="6">AraC family transcriptional regulator</fullName>
    </submittedName>
</protein>
<accession>A0ABS1X029</accession>